<comment type="caution">
    <text evidence="4">The sequence shown here is derived from an EMBL/GenBank/DDBJ whole genome shotgun (WGS) entry which is preliminary data.</text>
</comment>
<dbReference type="Gene3D" id="1.10.287.470">
    <property type="entry name" value="Helix hairpin bin"/>
    <property type="match status" value="2"/>
</dbReference>
<dbReference type="AlphaFoldDB" id="A0A933W9T3"/>
<name>A0A933W9T3_UNCEI</name>
<protein>
    <submittedName>
        <fullName evidence="4">Efflux RND transporter periplasmic adaptor subunit</fullName>
    </submittedName>
</protein>
<gene>
    <name evidence="4" type="ORF">HZA61_12455</name>
</gene>
<comment type="subcellular location">
    <subcellularLocation>
        <location evidence="1">Cell envelope</location>
    </subcellularLocation>
</comment>
<evidence type="ECO:0000256" key="1">
    <source>
        <dbReference type="ARBA" id="ARBA00004196"/>
    </source>
</evidence>
<evidence type="ECO:0000256" key="2">
    <source>
        <dbReference type="ARBA" id="ARBA00023054"/>
    </source>
</evidence>
<dbReference type="Proteomes" id="UP000696931">
    <property type="component" value="Unassembled WGS sequence"/>
</dbReference>
<dbReference type="PANTHER" id="PTHR32347">
    <property type="entry name" value="EFFLUX SYSTEM COMPONENT YKNX-RELATED"/>
    <property type="match status" value="1"/>
</dbReference>
<feature type="signal peptide" evidence="3">
    <location>
        <begin position="1"/>
        <end position="26"/>
    </location>
</feature>
<keyword evidence="3" id="KW-0732">Signal</keyword>
<dbReference type="PROSITE" id="PS51257">
    <property type="entry name" value="PROKAR_LIPOPROTEIN"/>
    <property type="match status" value="1"/>
</dbReference>
<dbReference type="InterPro" id="IPR050465">
    <property type="entry name" value="UPF0194_transport"/>
</dbReference>
<proteinExistence type="predicted"/>
<dbReference type="Gene3D" id="2.40.50.100">
    <property type="match status" value="1"/>
</dbReference>
<evidence type="ECO:0000313" key="4">
    <source>
        <dbReference type="EMBL" id="MBI5170291.1"/>
    </source>
</evidence>
<organism evidence="4 5">
    <name type="scientific">Eiseniibacteriota bacterium</name>
    <dbReference type="NCBI Taxonomy" id="2212470"/>
    <lineage>
        <taxon>Bacteria</taxon>
        <taxon>Candidatus Eiseniibacteriota</taxon>
    </lineage>
</organism>
<feature type="chain" id="PRO_5036997802" evidence="3">
    <location>
        <begin position="27"/>
        <end position="323"/>
    </location>
</feature>
<reference evidence="4" key="1">
    <citation type="submission" date="2020-07" db="EMBL/GenBank/DDBJ databases">
        <title>Huge and variable diversity of episymbiotic CPR bacteria and DPANN archaea in groundwater ecosystems.</title>
        <authorList>
            <person name="He C.Y."/>
            <person name="Keren R."/>
            <person name="Whittaker M."/>
            <person name="Farag I.F."/>
            <person name="Doudna J."/>
            <person name="Cate J.H.D."/>
            <person name="Banfield J.F."/>
        </authorList>
    </citation>
    <scope>NUCLEOTIDE SEQUENCE</scope>
    <source>
        <strain evidence="4">NC_groundwater_1813_Pr3_B-0.1um_71_17</strain>
    </source>
</reference>
<dbReference type="PANTHER" id="PTHR32347:SF29">
    <property type="entry name" value="UPF0194 MEMBRANE PROTEIN YBHG"/>
    <property type="match status" value="1"/>
</dbReference>
<sequence length="323" mass="34057">MTTPNRFLLPAIAVLAMAGLLSCATAPRVRGSGTIELDEIDVASLVGGRVLRMAVAEGDTVHAGDTLAVLTRGEIAAELASQLAQSQRAESQARDLAAGARPAEVLVARAQLAAAQADRRLAETQYTRTEKLARAQAVAQAELDRARATRDAAVARERAAAEQLKLQEEGFRRLQIDAARSAATAAAAQLAGARSRAGELVLVAPSDGVVLLRNFEDGELAPPNVPVVTLGDPSRLWMRVYVGAPLLASIKLGDPVEVTPIGAKKPFRGHVVQINTRAEFTPRAALTEEEQANLVFGVKVALDPTPGTLKPGLPAEARFPTKR</sequence>
<dbReference type="Gene3D" id="2.40.30.170">
    <property type="match status" value="1"/>
</dbReference>
<evidence type="ECO:0000256" key="3">
    <source>
        <dbReference type="SAM" id="SignalP"/>
    </source>
</evidence>
<accession>A0A933W9T3</accession>
<dbReference type="GO" id="GO:0042597">
    <property type="term" value="C:periplasmic space"/>
    <property type="evidence" value="ECO:0007669"/>
    <property type="project" value="UniProtKB-SubCell"/>
</dbReference>
<dbReference type="EMBL" id="JACRIW010000090">
    <property type="protein sequence ID" value="MBI5170291.1"/>
    <property type="molecule type" value="Genomic_DNA"/>
</dbReference>
<evidence type="ECO:0000313" key="5">
    <source>
        <dbReference type="Proteomes" id="UP000696931"/>
    </source>
</evidence>
<keyword evidence="2" id="KW-0175">Coiled coil</keyword>